<evidence type="ECO:0000313" key="8">
    <source>
        <dbReference type="Proteomes" id="UP000265180"/>
    </source>
</evidence>
<protein>
    <recommendedName>
        <fullName evidence="4">Interleukin-12 subunit beta</fullName>
        <shortName evidence="4">IL-12B</shortName>
    </recommendedName>
    <alternativeName>
        <fullName evidence="4">Cytotoxic lymphocyte maturation factor 40 kDa subunit</fullName>
    </alternativeName>
    <alternativeName>
        <fullName evidence="4">IL-12 subunit p40</fullName>
    </alternativeName>
</protein>
<feature type="domain" description="Interleukin-12 beta central" evidence="6">
    <location>
        <begin position="113"/>
        <end position="192"/>
    </location>
</feature>
<dbReference type="InterPro" id="IPR015528">
    <property type="entry name" value="IL-12_beta"/>
</dbReference>
<dbReference type="Ensembl" id="ENSORLT00020005816.1">
    <property type="protein sequence ID" value="ENSORLP00020024888.1"/>
    <property type="gene ID" value="ENSORLG00020006545.1"/>
</dbReference>
<dbReference type="Pfam" id="PF10420">
    <property type="entry name" value="IL12p40_C"/>
    <property type="match status" value="1"/>
</dbReference>
<keyword evidence="1 4" id="KW-0732">Signal</keyword>
<sequence>MKTLSVWTFGLLLFTFGGAHGHEVFPENFVVVKRNDPRPVTLTCNTQTDKVDSWTLDGEEVEFDSYVWMEGPNLKVSEVDAPMLGKYSCWSGGKMLSSTYLFQELEEEGDLDSLLSCRAKSYDCNFTCSLKDSRFTAVRLGLGKDCSEGQQSCQWESSSISSHDGELQFVLPHSLSPYAEESTMLELTAEAINMYYILRRTKTFYLRDIIQPDSPEIVRCEEVGEQLNVSVDPPPSWSTPHSFFSLEYEIQYELKDDGTIENSFSTLIPKKINRLRVRSRDSLVLSAWSQWTAWQNVRKGKKNRHRCKKRHQGDPQDSTPGSSDRLKTKRRKHKKKKKGLFKQNEH</sequence>
<reference key="1">
    <citation type="journal article" date="2007" name="Nature">
        <title>The medaka draft genome and insights into vertebrate genome evolution.</title>
        <authorList>
            <person name="Kasahara M."/>
            <person name="Naruse K."/>
            <person name="Sasaki S."/>
            <person name="Nakatani Y."/>
            <person name="Qu W."/>
            <person name="Ahsan B."/>
            <person name="Yamada T."/>
            <person name="Nagayasu Y."/>
            <person name="Doi K."/>
            <person name="Kasai Y."/>
            <person name="Jindo T."/>
            <person name="Kobayashi D."/>
            <person name="Shimada A."/>
            <person name="Toyoda A."/>
            <person name="Kuroki Y."/>
            <person name="Fujiyama A."/>
            <person name="Sasaki T."/>
            <person name="Shimizu A."/>
            <person name="Asakawa S."/>
            <person name="Shimizu N."/>
            <person name="Hashimoto S."/>
            <person name="Yang J."/>
            <person name="Lee Y."/>
            <person name="Matsushima K."/>
            <person name="Sugano S."/>
            <person name="Sakaizumi M."/>
            <person name="Narita T."/>
            <person name="Ohishi K."/>
            <person name="Haga S."/>
            <person name="Ohta F."/>
            <person name="Nomoto H."/>
            <person name="Nogata K."/>
            <person name="Morishita T."/>
            <person name="Endo T."/>
            <person name="Shin-I T."/>
            <person name="Takeda H."/>
            <person name="Morishita S."/>
            <person name="Kohara Y."/>
        </authorList>
    </citation>
    <scope>NUCLEOTIDE SEQUENCE [LARGE SCALE GENOMIC DNA]</scope>
    <source>
        <strain>Hd-rR</strain>
    </source>
</reference>
<dbReference type="SUPFAM" id="SSF49265">
    <property type="entry name" value="Fibronectin type III"/>
    <property type="match status" value="2"/>
</dbReference>
<evidence type="ECO:0000256" key="4">
    <source>
        <dbReference type="RuleBase" id="RU281113"/>
    </source>
</evidence>
<evidence type="ECO:0000256" key="2">
    <source>
        <dbReference type="ARBA" id="ARBA00023157"/>
    </source>
</evidence>
<dbReference type="PANTHER" id="PTHR48485">
    <property type="entry name" value="INTERLEUKIN-12 SUBUNIT BETA-RELATED"/>
    <property type="match status" value="1"/>
</dbReference>
<evidence type="ECO:0000256" key="1">
    <source>
        <dbReference type="ARBA" id="ARBA00022729"/>
    </source>
</evidence>
<reference evidence="7 8" key="2">
    <citation type="submission" date="2017-04" db="EMBL/GenBank/DDBJ databases">
        <title>CpG methylation of centromeres and impact of large insertions on vertebrate speciation.</title>
        <authorList>
            <person name="Ichikawa K."/>
            <person name="Yoshimura J."/>
            <person name="Morishita S."/>
        </authorList>
    </citation>
    <scope>NUCLEOTIDE SEQUENCE</scope>
    <source>
        <strain evidence="7 8">HNI</strain>
    </source>
</reference>
<proteinExistence type="inferred from homology"/>
<reference evidence="7" key="4">
    <citation type="submission" date="2025-09" db="UniProtKB">
        <authorList>
            <consortium name="Ensembl"/>
        </authorList>
    </citation>
    <scope>IDENTIFICATION</scope>
    <source>
        <strain evidence="7">HNI</strain>
    </source>
</reference>
<gene>
    <name evidence="4" type="primary">IL12B</name>
</gene>
<dbReference type="Gene3D" id="2.60.40.10">
    <property type="entry name" value="Immunoglobulins"/>
    <property type="match status" value="2"/>
</dbReference>
<dbReference type="InterPro" id="IPR050676">
    <property type="entry name" value="IL-12"/>
</dbReference>
<accession>A0A3P9LW50</accession>
<comment type="subcellular location">
    <subcellularLocation>
        <location evidence="4">Secreted</location>
    </subcellularLocation>
</comment>
<evidence type="ECO:0000313" key="7">
    <source>
        <dbReference type="Ensembl" id="ENSORLP00020024888.1"/>
    </source>
</evidence>
<organism evidence="7 8">
    <name type="scientific">Oryzias latipes</name>
    <name type="common">Japanese rice fish</name>
    <name type="synonym">Japanese killifish</name>
    <dbReference type="NCBI Taxonomy" id="8090"/>
    <lineage>
        <taxon>Eukaryota</taxon>
        <taxon>Metazoa</taxon>
        <taxon>Chordata</taxon>
        <taxon>Craniata</taxon>
        <taxon>Vertebrata</taxon>
        <taxon>Euteleostomi</taxon>
        <taxon>Actinopterygii</taxon>
        <taxon>Neopterygii</taxon>
        <taxon>Teleostei</taxon>
        <taxon>Neoteleostei</taxon>
        <taxon>Acanthomorphata</taxon>
        <taxon>Ovalentaria</taxon>
        <taxon>Atherinomorphae</taxon>
        <taxon>Beloniformes</taxon>
        <taxon>Adrianichthyidae</taxon>
        <taxon>Oryziinae</taxon>
        <taxon>Oryzias</taxon>
    </lineage>
</organism>
<dbReference type="AlphaFoldDB" id="A0A3P9LW50"/>
<dbReference type="PRINTS" id="PR01928">
    <property type="entry name" value="INTRLEUKN12B"/>
</dbReference>
<evidence type="ECO:0000256" key="5">
    <source>
        <dbReference type="SAM" id="MobiDB-lite"/>
    </source>
</evidence>
<feature type="compositionally biased region" description="Basic residues" evidence="5">
    <location>
        <begin position="327"/>
        <end position="340"/>
    </location>
</feature>
<evidence type="ECO:0000259" key="6">
    <source>
        <dbReference type="Pfam" id="PF10420"/>
    </source>
</evidence>
<keyword evidence="4" id="KW-0202">Cytokine</keyword>
<dbReference type="Proteomes" id="UP000265180">
    <property type="component" value="Chromosome 9"/>
</dbReference>
<dbReference type="InterPro" id="IPR013783">
    <property type="entry name" value="Ig-like_fold"/>
</dbReference>
<comment type="similarity">
    <text evidence="4">Belongs to the IL-12B family.</text>
</comment>
<dbReference type="InterPro" id="IPR036116">
    <property type="entry name" value="FN3_sf"/>
</dbReference>
<keyword evidence="4" id="KW-0964">Secreted</keyword>
<dbReference type="InterPro" id="IPR019482">
    <property type="entry name" value="IL-12_beta_cen-dom"/>
</dbReference>
<feature type="region of interest" description="Disordered" evidence="5">
    <location>
        <begin position="299"/>
        <end position="346"/>
    </location>
</feature>
<dbReference type="GO" id="GO:0005125">
    <property type="term" value="F:cytokine activity"/>
    <property type="evidence" value="ECO:0007669"/>
    <property type="project" value="UniProtKB-KW"/>
</dbReference>
<dbReference type="PANTHER" id="PTHR48485:SF3">
    <property type="entry name" value="INTERLEUKIN-12 SUBUNIT BETA"/>
    <property type="match status" value="1"/>
</dbReference>
<reference evidence="7" key="3">
    <citation type="submission" date="2025-08" db="UniProtKB">
        <authorList>
            <consortium name="Ensembl"/>
        </authorList>
    </citation>
    <scope>IDENTIFICATION</scope>
    <source>
        <strain evidence="7">HNI</strain>
    </source>
</reference>
<feature type="compositionally biased region" description="Basic residues" evidence="5">
    <location>
        <begin position="299"/>
        <end position="311"/>
    </location>
</feature>
<feature type="chain" id="PRO_5017849499" description="Interleukin-12 subunit beta" evidence="4">
    <location>
        <begin position="22"/>
        <end position="346"/>
    </location>
</feature>
<dbReference type="GO" id="GO:0004896">
    <property type="term" value="F:cytokine receptor activity"/>
    <property type="evidence" value="ECO:0007669"/>
    <property type="project" value="UniProtKB-UniRule"/>
</dbReference>
<dbReference type="GO" id="GO:0005615">
    <property type="term" value="C:extracellular space"/>
    <property type="evidence" value="ECO:0007669"/>
    <property type="project" value="UniProtKB-KW"/>
</dbReference>
<evidence type="ECO:0000256" key="3">
    <source>
        <dbReference type="ARBA" id="ARBA00023180"/>
    </source>
</evidence>
<keyword evidence="4" id="KW-0393">Immunoglobulin domain</keyword>
<feature type="signal peptide" evidence="4">
    <location>
        <begin position="1"/>
        <end position="21"/>
    </location>
</feature>
<keyword evidence="2" id="KW-1015">Disulfide bond</keyword>
<name>A0A3P9LW50_ORYLA</name>
<comment type="subunit">
    <text evidence="4">Heterodimer with IL12A; disulfide-linked. The heterodimer is known as interleukin IL-12.</text>
</comment>
<keyword evidence="3 4" id="KW-0325">Glycoprotein</keyword>